<dbReference type="Proteomes" id="UP000288216">
    <property type="component" value="Unassembled WGS sequence"/>
</dbReference>
<dbReference type="EMBL" id="BFAA01000434">
    <property type="protein sequence ID" value="GCB72185.1"/>
    <property type="molecule type" value="Genomic_DNA"/>
</dbReference>
<organism evidence="1 2">
    <name type="scientific">Scyliorhinus torazame</name>
    <name type="common">Cloudy catshark</name>
    <name type="synonym">Catulus torazame</name>
    <dbReference type="NCBI Taxonomy" id="75743"/>
    <lineage>
        <taxon>Eukaryota</taxon>
        <taxon>Metazoa</taxon>
        <taxon>Chordata</taxon>
        <taxon>Craniata</taxon>
        <taxon>Vertebrata</taxon>
        <taxon>Chondrichthyes</taxon>
        <taxon>Elasmobranchii</taxon>
        <taxon>Galeomorphii</taxon>
        <taxon>Galeoidea</taxon>
        <taxon>Carcharhiniformes</taxon>
        <taxon>Scyliorhinidae</taxon>
        <taxon>Scyliorhinus</taxon>
    </lineage>
</organism>
<protein>
    <submittedName>
        <fullName evidence="1">Uncharacterized protein</fullName>
    </submittedName>
</protein>
<evidence type="ECO:0000313" key="2">
    <source>
        <dbReference type="Proteomes" id="UP000288216"/>
    </source>
</evidence>
<proteinExistence type="predicted"/>
<comment type="caution">
    <text evidence="1">The sequence shown here is derived from an EMBL/GenBank/DDBJ whole genome shotgun (WGS) entry which is preliminary data.</text>
</comment>
<accession>A0A401PGD7</accession>
<sequence length="69" mass="7580">MIWEGTTREMENTDPRAEAAIDLPQGVEGEGSFQSPNSWSENIAKNFVKKTATLGRRKIGIRVGFQGIG</sequence>
<keyword evidence="2" id="KW-1185">Reference proteome</keyword>
<name>A0A401PGD7_SCYTO</name>
<reference evidence="1 2" key="1">
    <citation type="journal article" date="2018" name="Nat. Ecol. Evol.">
        <title>Shark genomes provide insights into elasmobranch evolution and the origin of vertebrates.</title>
        <authorList>
            <person name="Hara Y"/>
            <person name="Yamaguchi K"/>
            <person name="Onimaru K"/>
            <person name="Kadota M"/>
            <person name="Koyanagi M"/>
            <person name="Keeley SD"/>
            <person name="Tatsumi K"/>
            <person name="Tanaka K"/>
            <person name="Motone F"/>
            <person name="Kageyama Y"/>
            <person name="Nozu R"/>
            <person name="Adachi N"/>
            <person name="Nishimura O"/>
            <person name="Nakagawa R"/>
            <person name="Tanegashima C"/>
            <person name="Kiyatake I"/>
            <person name="Matsumoto R"/>
            <person name="Murakumo K"/>
            <person name="Nishida K"/>
            <person name="Terakita A"/>
            <person name="Kuratani S"/>
            <person name="Sato K"/>
            <person name="Hyodo S Kuraku.S."/>
        </authorList>
    </citation>
    <scope>NUCLEOTIDE SEQUENCE [LARGE SCALE GENOMIC DNA]</scope>
</reference>
<gene>
    <name evidence="1" type="ORF">scyTo_0001860</name>
</gene>
<evidence type="ECO:0000313" key="1">
    <source>
        <dbReference type="EMBL" id="GCB72185.1"/>
    </source>
</evidence>
<dbReference type="AlphaFoldDB" id="A0A401PGD7"/>